<dbReference type="EMBL" id="NVUS01000024">
    <property type="protein sequence ID" value="PCI98088.1"/>
    <property type="molecule type" value="Genomic_DNA"/>
</dbReference>
<comment type="cofactor">
    <cofactor evidence="1">
        <name>pyridoxal 5'-phosphate</name>
        <dbReference type="ChEBI" id="CHEBI:597326"/>
    </cofactor>
</comment>
<dbReference type="GO" id="GO:0042286">
    <property type="term" value="F:glutamate-1-semialdehyde 2,1-aminomutase activity"/>
    <property type="evidence" value="ECO:0007669"/>
    <property type="project" value="UniProtKB-EC"/>
</dbReference>
<name>A0A2A4YTA9_9PROT</name>
<comment type="similarity">
    <text evidence="3">Belongs to the class-III pyridoxal-phosphate-dependent aminotransferase family.</text>
</comment>
<comment type="caution">
    <text evidence="4">The sequence shown here is derived from an EMBL/GenBank/DDBJ whole genome shotgun (WGS) entry which is preliminary data.</text>
</comment>
<dbReference type="InterPro" id="IPR015424">
    <property type="entry name" value="PyrdxlP-dep_Trfase"/>
</dbReference>
<dbReference type="InterPro" id="IPR005814">
    <property type="entry name" value="Aminotrans_3"/>
</dbReference>
<protein>
    <submittedName>
        <fullName evidence="4">Glutamate-1-semialdehyde 2,1-aminomutase</fullName>
        <ecNumber evidence="4">5.4.3.8</ecNumber>
    </submittedName>
</protein>
<evidence type="ECO:0000256" key="3">
    <source>
        <dbReference type="RuleBase" id="RU003560"/>
    </source>
</evidence>
<dbReference type="InterPro" id="IPR015422">
    <property type="entry name" value="PyrdxlP-dep_Trfase_small"/>
</dbReference>
<dbReference type="SUPFAM" id="SSF53383">
    <property type="entry name" value="PLP-dependent transferases"/>
    <property type="match status" value="1"/>
</dbReference>
<dbReference type="NCBIfam" id="NF004856">
    <property type="entry name" value="PRK06209.1"/>
    <property type="match status" value="1"/>
</dbReference>
<dbReference type="PANTHER" id="PTHR43713:SF3">
    <property type="entry name" value="GLUTAMATE-1-SEMIALDEHYDE 2,1-AMINOMUTASE 1, CHLOROPLASTIC-RELATED"/>
    <property type="match status" value="1"/>
</dbReference>
<proteinExistence type="inferred from homology"/>
<dbReference type="PANTHER" id="PTHR43713">
    <property type="entry name" value="GLUTAMATE-1-SEMIALDEHYDE 2,1-AMINOMUTASE"/>
    <property type="match status" value="1"/>
</dbReference>
<dbReference type="Gene3D" id="3.40.640.10">
    <property type="entry name" value="Type I PLP-dependent aspartate aminotransferase-like (Major domain)"/>
    <property type="match status" value="1"/>
</dbReference>
<dbReference type="Pfam" id="PF00202">
    <property type="entry name" value="Aminotran_3"/>
    <property type="match status" value="1"/>
</dbReference>
<keyword evidence="2 3" id="KW-0663">Pyridoxal phosphate</keyword>
<reference key="1">
    <citation type="submission" date="2017-08" db="EMBL/GenBank/DDBJ databases">
        <title>A dynamic microbial community with high functional redundancy inhabits the cold, oxic subseafloor aquifer.</title>
        <authorList>
            <person name="Tully B.J."/>
            <person name="Wheat C.G."/>
            <person name="Glazer B.T."/>
            <person name="Huber J.A."/>
        </authorList>
    </citation>
    <scope>NUCLEOTIDE SEQUENCE [LARGE SCALE GENOMIC DNA]</scope>
</reference>
<dbReference type="GO" id="GO:0008483">
    <property type="term" value="F:transaminase activity"/>
    <property type="evidence" value="ECO:0007669"/>
    <property type="project" value="InterPro"/>
</dbReference>
<organism evidence="4">
    <name type="scientific">OCS116 cluster bacterium</name>
    <dbReference type="NCBI Taxonomy" id="2030921"/>
    <lineage>
        <taxon>Bacteria</taxon>
        <taxon>Pseudomonadati</taxon>
        <taxon>Pseudomonadota</taxon>
        <taxon>Alphaproteobacteria</taxon>
        <taxon>OCS116 cluster</taxon>
    </lineage>
</organism>
<evidence type="ECO:0000256" key="2">
    <source>
        <dbReference type="ARBA" id="ARBA00022898"/>
    </source>
</evidence>
<dbReference type="EC" id="5.4.3.8" evidence="4"/>
<accession>A0A2A4YTA9</accession>
<dbReference type="InterPro" id="IPR015421">
    <property type="entry name" value="PyrdxlP-dep_Trfase_major"/>
</dbReference>
<evidence type="ECO:0000313" key="4">
    <source>
        <dbReference type="EMBL" id="PCI98088.1"/>
    </source>
</evidence>
<gene>
    <name evidence="4" type="ORF">COB13_14475</name>
</gene>
<reference evidence="4" key="2">
    <citation type="journal article" date="2018" name="ISME J.">
        <title>A dynamic microbial community with high functional redundancy inhabits the cold, oxic subseafloor aquifer.</title>
        <authorList>
            <person name="Tully B.J."/>
            <person name="Wheat C.G."/>
            <person name="Glazer B.T."/>
            <person name="Huber J.A."/>
        </authorList>
    </citation>
    <scope>NUCLEOTIDE SEQUENCE</scope>
    <source>
        <strain evidence="4">NORP83</strain>
    </source>
</reference>
<evidence type="ECO:0000256" key="1">
    <source>
        <dbReference type="ARBA" id="ARBA00001933"/>
    </source>
</evidence>
<dbReference type="AlphaFoldDB" id="A0A2A4YTA9"/>
<dbReference type="GO" id="GO:0030170">
    <property type="term" value="F:pyridoxal phosphate binding"/>
    <property type="evidence" value="ECO:0007669"/>
    <property type="project" value="InterPro"/>
</dbReference>
<dbReference type="Gene3D" id="3.90.1150.10">
    <property type="entry name" value="Aspartate Aminotransferase, domain 1"/>
    <property type="match status" value="1"/>
</dbReference>
<sequence>MNYQDRLLKAIPGGAHTYSRGFDQYPQNAPQIFKNGKGAYIYDDKGNEFLDYGMALRAVNLGYANEQIDNAAIEQIRNGNNLTRASLIELEAAELLIDMIDSVDMVKFTKNGSTATTAAIKLSRAYTGRTMVARCIDHPFFSYDDWFIGSTPITKGIPQHEIEGVKTFHYNDIASLEALFEQYPTQMACVILEPAATEHPTDNFLQKVKALCQKYGAVFILDEMITGFRWHLGGAQEYYGVEADLCTFGKAMANGFSVAAVAGKRDIMQLGSIEKPGQERLFLLSTTHGAEMCGLGAFVETVKYLKQHNVVEHLWDYGDKLVKMMNAAAEKFQLTKNFVAGGVECSPYYLTFDKNGDNSLGLRTLFSQEMIKNGVLMPWIALTHAHGQKELDFTQKAIEATFEVYRKAVDEGYENYLIGDVIKPVFRKHN</sequence>
<keyword evidence="4" id="KW-0413">Isomerase</keyword>